<feature type="region of interest" description="Disordered" evidence="1">
    <location>
        <begin position="219"/>
        <end position="262"/>
    </location>
</feature>
<evidence type="ECO:0000256" key="1">
    <source>
        <dbReference type="SAM" id="MobiDB-lite"/>
    </source>
</evidence>
<protein>
    <submittedName>
        <fullName evidence="3">Uncharacterized protein</fullName>
    </submittedName>
</protein>
<evidence type="ECO:0000256" key="2">
    <source>
        <dbReference type="SAM" id="Phobius"/>
    </source>
</evidence>
<dbReference type="Proteomes" id="UP000185639">
    <property type="component" value="Unassembled WGS sequence"/>
</dbReference>
<dbReference type="AlphaFoldDB" id="A0A1N7J966"/>
<dbReference type="OrthoDB" id="6118793at2"/>
<keyword evidence="2" id="KW-1133">Transmembrane helix</keyword>
<keyword evidence="4" id="KW-1185">Reference proteome</keyword>
<feature type="transmembrane region" description="Helical" evidence="2">
    <location>
        <begin position="6"/>
        <end position="24"/>
    </location>
</feature>
<proteinExistence type="predicted"/>
<dbReference type="RefSeq" id="WP_076514105.1">
    <property type="nucleotide sequence ID" value="NZ_FTOH01000001.1"/>
</dbReference>
<evidence type="ECO:0000313" key="4">
    <source>
        <dbReference type="Proteomes" id="UP000185639"/>
    </source>
</evidence>
<sequence>MSAIGLVLAIAVPLTLIMLGAVVYNRNLQKKQAKQNQARLIRQKAGDLLEALEYLMLVDSHRDIQSAVLERVKELYALAASQAGTDAGAGQFDAEPYEQKIKADGPCRRVLKSDRELKYGRRQFSAVLKALAFMAKKKQISETAMVEYRRYLKMTLLEREVDTYTAQGDVAAGRGDIVTAANYYKAARKLLIEFDIQFPEKNQRVKAIAEKTAALYRGEKNEVLDEPEGPNDNLSKALSKEVASETNEFGMSSDPGAVKKRY</sequence>
<dbReference type="STRING" id="484498.SAMN05421686_101503"/>
<organism evidence="3 4">
    <name type="scientific">Thalassolituus maritimus</name>
    <dbReference type="NCBI Taxonomy" id="484498"/>
    <lineage>
        <taxon>Bacteria</taxon>
        <taxon>Pseudomonadati</taxon>
        <taxon>Pseudomonadota</taxon>
        <taxon>Gammaproteobacteria</taxon>
        <taxon>Oceanospirillales</taxon>
        <taxon>Oceanospirillaceae</taxon>
        <taxon>Thalassolituus</taxon>
    </lineage>
</organism>
<reference evidence="4" key="1">
    <citation type="submission" date="2017-01" db="EMBL/GenBank/DDBJ databases">
        <authorList>
            <person name="Varghese N."/>
            <person name="Submissions S."/>
        </authorList>
    </citation>
    <scope>NUCLEOTIDE SEQUENCE [LARGE SCALE GENOMIC DNA]</scope>
    <source>
        <strain evidence="4">DSM 24913</strain>
    </source>
</reference>
<dbReference type="EMBL" id="FTOH01000001">
    <property type="protein sequence ID" value="SIS45895.1"/>
    <property type="molecule type" value="Genomic_DNA"/>
</dbReference>
<gene>
    <name evidence="3" type="ORF">SAMN05421686_101503</name>
</gene>
<accession>A0A1N7J966</accession>
<keyword evidence="2" id="KW-0472">Membrane</keyword>
<name>A0A1N7J966_9GAMM</name>
<evidence type="ECO:0000313" key="3">
    <source>
        <dbReference type="EMBL" id="SIS45895.1"/>
    </source>
</evidence>
<keyword evidence="2" id="KW-0812">Transmembrane</keyword>